<gene>
    <name evidence="1" type="ORF">BcabD6B2_54400</name>
</gene>
<name>A0AAV4M1V0_BABCB</name>
<keyword evidence="2" id="KW-1185">Reference proteome</keyword>
<protein>
    <submittedName>
        <fullName evidence="1">LamB/YcsF family protein</fullName>
    </submittedName>
</protein>
<dbReference type="RefSeq" id="XP_067718073.1">
    <property type="nucleotide sequence ID" value="XM_067861972.1"/>
</dbReference>
<sequence>MRTSSSPALKVSMENDCGRSFETFRLGNRESTNDSIKMRSLEPGAYGLCDPARTFPRASPRAAASCSSRYGTCMRRVKSWTLGCDSRIRAVGGDECPLTSERRPSGTDRLCCKLFVALLFRMRDARTHGLP</sequence>
<proteinExistence type="predicted"/>
<evidence type="ECO:0000313" key="1">
    <source>
        <dbReference type="EMBL" id="GIX66004.1"/>
    </source>
</evidence>
<organism evidence="1 2">
    <name type="scientific">Babesia caballi</name>
    <dbReference type="NCBI Taxonomy" id="5871"/>
    <lineage>
        <taxon>Eukaryota</taxon>
        <taxon>Sar</taxon>
        <taxon>Alveolata</taxon>
        <taxon>Apicomplexa</taxon>
        <taxon>Aconoidasida</taxon>
        <taxon>Piroplasmida</taxon>
        <taxon>Babesiidae</taxon>
        <taxon>Babesia</taxon>
    </lineage>
</organism>
<accession>A0AAV4M1V0</accession>
<dbReference type="AlphaFoldDB" id="A0AAV4M1V0"/>
<dbReference type="Proteomes" id="UP001497744">
    <property type="component" value="Unassembled WGS sequence"/>
</dbReference>
<dbReference type="EMBL" id="BPLF01000006">
    <property type="protein sequence ID" value="GIX66004.1"/>
    <property type="molecule type" value="Genomic_DNA"/>
</dbReference>
<evidence type="ECO:0000313" key="2">
    <source>
        <dbReference type="Proteomes" id="UP001497744"/>
    </source>
</evidence>
<comment type="caution">
    <text evidence="1">The sequence shown here is derived from an EMBL/GenBank/DDBJ whole genome shotgun (WGS) entry which is preliminary data.</text>
</comment>
<dbReference type="GeneID" id="94197485"/>
<reference evidence="1 2" key="1">
    <citation type="submission" date="2021-06" db="EMBL/GenBank/DDBJ databases">
        <title>Genome sequence of Babesia caballi.</title>
        <authorList>
            <person name="Yamagishi J."/>
            <person name="Kidaka T."/>
            <person name="Ochi A."/>
        </authorList>
    </citation>
    <scope>NUCLEOTIDE SEQUENCE [LARGE SCALE GENOMIC DNA]</scope>
    <source>
        <strain evidence="1">USDA-D6B2</strain>
    </source>
</reference>